<dbReference type="HOGENOM" id="CLU_023412_0_0_1"/>
<keyword evidence="3" id="KW-0963">Cytoplasm</keyword>
<evidence type="ECO:0000256" key="11">
    <source>
        <dbReference type="SAM" id="MobiDB-lite"/>
    </source>
</evidence>
<dbReference type="InterPro" id="IPR038765">
    <property type="entry name" value="Papain-like_cys_pep_sf"/>
</dbReference>
<dbReference type="EMBL" id="AAPE02006104">
    <property type="status" value="NOT_ANNOTATED_CDS"/>
    <property type="molecule type" value="Genomic_DNA"/>
</dbReference>
<evidence type="ECO:0000256" key="2">
    <source>
        <dbReference type="ARBA" id="ARBA00004245"/>
    </source>
</evidence>
<dbReference type="GO" id="GO:0006508">
    <property type="term" value="P:proteolysis"/>
    <property type="evidence" value="ECO:0007669"/>
    <property type="project" value="UniProtKB-KW"/>
</dbReference>
<reference evidence="13" key="2">
    <citation type="submission" date="2025-08" db="UniProtKB">
        <authorList>
            <consortium name="Ensembl"/>
        </authorList>
    </citation>
    <scope>IDENTIFICATION</scope>
</reference>
<dbReference type="SUPFAM" id="SSF54001">
    <property type="entry name" value="Cysteine proteinases"/>
    <property type="match status" value="1"/>
</dbReference>
<dbReference type="FunCoup" id="G1P2G9">
    <property type="interactions" value="124"/>
</dbReference>
<dbReference type="GO" id="GO:0005856">
    <property type="term" value="C:cytoskeleton"/>
    <property type="evidence" value="ECO:0007669"/>
    <property type="project" value="UniProtKB-SubCell"/>
</dbReference>
<keyword evidence="5" id="KW-0378">Hydrolase</keyword>
<dbReference type="STRING" id="59463.ENSMLUP00000004058"/>
<evidence type="ECO:0000256" key="10">
    <source>
        <dbReference type="ARBA" id="ARBA00068690"/>
    </source>
</evidence>
<dbReference type="PANTHER" id="PTHR46333:SF3">
    <property type="entry name" value="KYPHOSCOLIOSIS PEPTIDASE"/>
    <property type="match status" value="1"/>
</dbReference>
<sequence length="663" mass="74776">MELKKDSNTVSIDMLLIVHSEKRRAAQGTHSERQADPGAPPQRRGGLQGGGNGIQKWQKIEGNGLYGNLAEKQHPQQTQVITSYDNQALSMTVTAGPQSGPAFPLLLTLSFSGRLDTMGDTNPDSNLPRPGGKLSCAYPWDRSSLKSMPLDLQQFEKLDTYASQVTVKSGLDELVNDLLQEAHSDLERVRAIWIWICHHIEYDIEAAQEKDRQAFKPSNILKTQKNCDGYAGLFEKMCRIAGVQCMTVPGYSKGFGYQTGQSFSGEFDHAWNAVYLEGRWHLLDSTWGSGLVDTTTSKFTFLYNEFYFLTHPALFIEDHFPDNKNWQLLKPPQSLRQFENNMYHKSEFYNKGMLSAHPETPVIRTVNGKATITVESCAPTLFMFMLNGKQEHGLLRLQQNGMKLDVYPPTMGTHKLQIFAKGNSDIYSSVLEYTLKCNYVDVGVRLPSELHQPVGPSWFSEQMGIRKPSHPDPIIHTSDGRCSVSFGVEEGISVLASLHGDDGPITEETQRRYIFQLHREKRTELKVQLPRAGKFALKIFVKKRQEPGNYAFVFNYLLCCSNTKVNWPMFPESFGNWGQDNELLEPLSGVLPANRNVPFKLKLHGVAKALVKGQDTWPLTLNSEGYWEGSCSTAGCQEVYVMVLENANHNFYSYILKYKVNDQ</sequence>
<accession>G1P2G9</accession>
<dbReference type="EMBL" id="AAPE02006105">
    <property type="status" value="NOT_ANNOTATED_CDS"/>
    <property type="molecule type" value="Genomic_DNA"/>
</dbReference>
<keyword evidence="14" id="KW-1185">Reference proteome</keyword>
<keyword evidence="4" id="KW-0645">Protease</keyword>
<dbReference type="Gene3D" id="3.10.620.30">
    <property type="match status" value="1"/>
</dbReference>
<dbReference type="GO" id="GO:0008233">
    <property type="term" value="F:peptidase activity"/>
    <property type="evidence" value="ECO:0007669"/>
    <property type="project" value="UniProtKB-KW"/>
</dbReference>
<dbReference type="EMBL" id="AAPE02006107">
    <property type="status" value="NOT_ANNOTATED_CDS"/>
    <property type="molecule type" value="Genomic_DNA"/>
</dbReference>
<evidence type="ECO:0000256" key="7">
    <source>
        <dbReference type="ARBA" id="ARBA00053717"/>
    </source>
</evidence>
<dbReference type="GO" id="GO:0007528">
    <property type="term" value="P:neuromuscular junction development"/>
    <property type="evidence" value="ECO:0007669"/>
    <property type="project" value="TreeGrafter"/>
</dbReference>
<name>G1P2G9_MYOLU</name>
<evidence type="ECO:0000256" key="3">
    <source>
        <dbReference type="ARBA" id="ARBA00022490"/>
    </source>
</evidence>
<feature type="compositionally biased region" description="Basic and acidic residues" evidence="11">
    <location>
        <begin position="22"/>
        <end position="35"/>
    </location>
</feature>
<gene>
    <name evidence="13" type="primary">KY</name>
</gene>
<dbReference type="Pfam" id="PF01841">
    <property type="entry name" value="Transglut_core"/>
    <property type="match status" value="1"/>
</dbReference>
<dbReference type="PANTHER" id="PTHR46333">
    <property type="entry name" value="CYTOKINESIS PROTEIN 3"/>
    <property type="match status" value="1"/>
</dbReference>
<dbReference type="GeneTree" id="ENSGT00390000002887"/>
<dbReference type="EMBL" id="AAPE02006108">
    <property type="status" value="NOT_ANNOTATED_CDS"/>
    <property type="molecule type" value="Genomic_DNA"/>
</dbReference>
<dbReference type="Proteomes" id="UP000001074">
    <property type="component" value="Unassembled WGS sequence"/>
</dbReference>
<evidence type="ECO:0000256" key="8">
    <source>
        <dbReference type="ARBA" id="ARBA00061626"/>
    </source>
</evidence>
<dbReference type="GO" id="GO:0007517">
    <property type="term" value="P:muscle organ development"/>
    <property type="evidence" value="ECO:0007669"/>
    <property type="project" value="TreeGrafter"/>
</dbReference>
<evidence type="ECO:0000313" key="14">
    <source>
        <dbReference type="Proteomes" id="UP000001074"/>
    </source>
</evidence>
<dbReference type="AlphaFoldDB" id="G1P2G9"/>
<feature type="domain" description="Transglutaminase-like" evidence="12">
    <location>
        <begin position="220"/>
        <end position="287"/>
    </location>
</feature>
<reference evidence="13" key="3">
    <citation type="submission" date="2025-09" db="UniProtKB">
        <authorList>
            <consortium name="Ensembl"/>
        </authorList>
    </citation>
    <scope>IDENTIFICATION</scope>
</reference>
<comment type="function">
    <text evidence="7">Probable cytoskeleton-associated protease required for normal muscle growth. Involved in function, maturation and stabilization of the neuromuscular junction. May act by cleaving muscle-specific proteins such as FLNC.</text>
</comment>
<dbReference type="InterPro" id="IPR056564">
    <property type="entry name" value="Ig-like_KY"/>
</dbReference>
<evidence type="ECO:0000256" key="5">
    <source>
        <dbReference type="ARBA" id="ARBA00022801"/>
    </source>
</evidence>
<protein>
    <recommendedName>
        <fullName evidence="10">Kyphoscoliosis peptidase</fullName>
    </recommendedName>
</protein>
<comment type="subunit">
    <text evidence="9">Interacts with IGFN1 and FLNC.</text>
</comment>
<comment type="similarity">
    <text evidence="8">Belongs to the transglutaminase-like superfamily.</text>
</comment>
<dbReference type="InParanoid" id="G1P2G9"/>
<dbReference type="FunFam" id="3.10.620.30:FF:000002">
    <property type="entry name" value="kyphoscoliosis peptidase"/>
    <property type="match status" value="1"/>
</dbReference>
<evidence type="ECO:0000259" key="12">
    <source>
        <dbReference type="SMART" id="SM00460"/>
    </source>
</evidence>
<reference evidence="13 14" key="1">
    <citation type="journal article" date="2011" name="Nature">
        <title>A high-resolution map of human evolutionary constraint using 29 mammals.</title>
        <authorList>
            <person name="Lindblad-Toh K."/>
            <person name="Garber M."/>
            <person name="Zuk O."/>
            <person name="Lin M.F."/>
            <person name="Parker B.J."/>
            <person name="Washietl S."/>
            <person name="Kheradpour P."/>
            <person name="Ernst J."/>
            <person name="Jordan G."/>
            <person name="Mauceli E."/>
            <person name="Ward L.D."/>
            <person name="Lowe C.B."/>
            <person name="Holloway A.K."/>
            <person name="Clamp M."/>
            <person name="Gnerre S."/>
            <person name="Alfoldi J."/>
            <person name="Beal K."/>
            <person name="Chang J."/>
            <person name="Clawson H."/>
            <person name="Cuff J."/>
            <person name="Di Palma F."/>
            <person name="Fitzgerald S."/>
            <person name="Flicek P."/>
            <person name="Guttman M."/>
            <person name="Hubisz M.J."/>
            <person name="Jaffe D.B."/>
            <person name="Jungreis I."/>
            <person name="Kent W.J."/>
            <person name="Kostka D."/>
            <person name="Lara M."/>
            <person name="Martins A.L."/>
            <person name="Massingham T."/>
            <person name="Moltke I."/>
            <person name="Raney B.J."/>
            <person name="Rasmussen M.D."/>
            <person name="Robinson J."/>
            <person name="Stark A."/>
            <person name="Vilella A.J."/>
            <person name="Wen J."/>
            <person name="Xie X."/>
            <person name="Zody M.C."/>
            <person name="Baldwin J."/>
            <person name="Bloom T."/>
            <person name="Chin C.W."/>
            <person name="Heiman D."/>
            <person name="Nicol R."/>
            <person name="Nusbaum C."/>
            <person name="Young S."/>
            <person name="Wilkinson J."/>
            <person name="Worley K.C."/>
            <person name="Kovar C.L."/>
            <person name="Muzny D.M."/>
            <person name="Gibbs R.A."/>
            <person name="Cree A."/>
            <person name="Dihn H.H."/>
            <person name="Fowler G."/>
            <person name="Jhangiani S."/>
            <person name="Joshi V."/>
            <person name="Lee S."/>
            <person name="Lewis L.R."/>
            <person name="Nazareth L.V."/>
            <person name="Okwuonu G."/>
            <person name="Santibanez J."/>
            <person name="Warren W.C."/>
            <person name="Mardis E.R."/>
            <person name="Weinstock G.M."/>
            <person name="Wilson R.K."/>
            <person name="Delehaunty K."/>
            <person name="Dooling D."/>
            <person name="Fronik C."/>
            <person name="Fulton L."/>
            <person name="Fulton B."/>
            <person name="Graves T."/>
            <person name="Minx P."/>
            <person name="Sodergren E."/>
            <person name="Birney E."/>
            <person name="Margulies E.H."/>
            <person name="Herrero J."/>
            <person name="Green E.D."/>
            <person name="Haussler D."/>
            <person name="Siepel A."/>
            <person name="Goldman N."/>
            <person name="Pollard K.S."/>
            <person name="Pedersen J.S."/>
            <person name="Lander E.S."/>
            <person name="Kellis M."/>
        </authorList>
    </citation>
    <scope>NUCLEOTIDE SEQUENCE [LARGE SCALE GENOMIC DNA]</scope>
</reference>
<dbReference type="SMART" id="SM00460">
    <property type="entry name" value="TGc"/>
    <property type="match status" value="1"/>
</dbReference>
<evidence type="ECO:0000256" key="4">
    <source>
        <dbReference type="ARBA" id="ARBA00022670"/>
    </source>
</evidence>
<evidence type="ECO:0000313" key="13">
    <source>
        <dbReference type="Ensembl" id="ENSMLUP00000004058.2"/>
    </source>
</evidence>
<dbReference type="eggNOG" id="KOG4575">
    <property type="taxonomic scope" value="Eukaryota"/>
</dbReference>
<dbReference type="Ensembl" id="ENSMLUT00000004459.2">
    <property type="protein sequence ID" value="ENSMLUP00000004058.2"/>
    <property type="gene ID" value="ENSMLUG00000004458.2"/>
</dbReference>
<evidence type="ECO:0000256" key="6">
    <source>
        <dbReference type="ARBA" id="ARBA00023212"/>
    </source>
</evidence>
<feature type="region of interest" description="Disordered" evidence="11">
    <location>
        <begin position="22"/>
        <end position="54"/>
    </location>
</feature>
<comment type="subcellular location">
    <subcellularLocation>
        <location evidence="2">Cytoplasm</location>
        <location evidence="2">Cytoskeleton</location>
    </subcellularLocation>
    <subcellularLocation>
        <location evidence="1">Cytoplasm</location>
        <location evidence="1">Myofibril</location>
        <location evidence="1">Sarcomere</location>
        <location evidence="1">Z line</location>
    </subcellularLocation>
</comment>
<dbReference type="OMA" id="WFTERQG"/>
<proteinExistence type="inferred from homology"/>
<evidence type="ECO:0000256" key="9">
    <source>
        <dbReference type="ARBA" id="ARBA00064581"/>
    </source>
</evidence>
<keyword evidence="6" id="KW-0206">Cytoskeleton</keyword>
<evidence type="ECO:0000256" key="1">
    <source>
        <dbReference type="ARBA" id="ARBA00004216"/>
    </source>
</evidence>
<organism evidence="13 14">
    <name type="scientific">Myotis lucifugus</name>
    <name type="common">Little brown bat</name>
    <dbReference type="NCBI Taxonomy" id="59463"/>
    <lineage>
        <taxon>Eukaryota</taxon>
        <taxon>Metazoa</taxon>
        <taxon>Chordata</taxon>
        <taxon>Craniata</taxon>
        <taxon>Vertebrata</taxon>
        <taxon>Euteleostomi</taxon>
        <taxon>Mammalia</taxon>
        <taxon>Eutheria</taxon>
        <taxon>Laurasiatheria</taxon>
        <taxon>Chiroptera</taxon>
        <taxon>Yangochiroptera</taxon>
        <taxon>Vespertilionidae</taxon>
        <taxon>Myotis</taxon>
    </lineage>
</organism>
<dbReference type="EMBL" id="AAPE02006106">
    <property type="status" value="NOT_ANNOTATED_CDS"/>
    <property type="molecule type" value="Genomic_DNA"/>
</dbReference>
<dbReference type="GO" id="GO:0030018">
    <property type="term" value="C:Z disc"/>
    <property type="evidence" value="ECO:0007669"/>
    <property type="project" value="UniProtKB-SubCell"/>
</dbReference>
<dbReference type="InterPro" id="IPR002931">
    <property type="entry name" value="Transglutaminase-like"/>
</dbReference>
<dbReference type="InterPro" id="IPR052557">
    <property type="entry name" value="CAP/Cytokinesis_protein"/>
</dbReference>
<dbReference type="Pfam" id="PF23265">
    <property type="entry name" value="Ig-like_KY"/>
    <property type="match status" value="2"/>
</dbReference>